<feature type="compositionally biased region" description="Low complexity" evidence="1">
    <location>
        <begin position="118"/>
        <end position="127"/>
    </location>
</feature>
<dbReference type="AlphaFoldDB" id="A0A0C2YXD1"/>
<reference evidence="4" key="2">
    <citation type="submission" date="2015-01" db="EMBL/GenBank/DDBJ databases">
        <title>Evolutionary Origins and Diversification of the Mycorrhizal Mutualists.</title>
        <authorList>
            <consortium name="DOE Joint Genome Institute"/>
            <consortium name="Mycorrhizal Genomics Consortium"/>
            <person name="Kohler A."/>
            <person name="Kuo A."/>
            <person name="Nagy L.G."/>
            <person name="Floudas D."/>
            <person name="Copeland A."/>
            <person name="Barry K.W."/>
            <person name="Cichocki N."/>
            <person name="Veneault-Fourrey C."/>
            <person name="LaButti K."/>
            <person name="Lindquist E.A."/>
            <person name="Lipzen A."/>
            <person name="Lundell T."/>
            <person name="Morin E."/>
            <person name="Murat C."/>
            <person name="Riley R."/>
            <person name="Ohm R."/>
            <person name="Sun H."/>
            <person name="Tunlid A."/>
            <person name="Henrissat B."/>
            <person name="Grigoriev I.V."/>
            <person name="Hibbett D.S."/>
            <person name="Martin F."/>
        </authorList>
    </citation>
    <scope>NUCLEOTIDE SEQUENCE [LARGE SCALE GENOMIC DNA]</scope>
    <source>
        <strain evidence="4">h7</strain>
    </source>
</reference>
<feature type="compositionally biased region" description="Gly residues" evidence="1">
    <location>
        <begin position="1"/>
        <end position="10"/>
    </location>
</feature>
<organism evidence="3 4">
    <name type="scientific">Hebeloma cylindrosporum</name>
    <dbReference type="NCBI Taxonomy" id="76867"/>
    <lineage>
        <taxon>Eukaryota</taxon>
        <taxon>Fungi</taxon>
        <taxon>Dikarya</taxon>
        <taxon>Basidiomycota</taxon>
        <taxon>Agaricomycotina</taxon>
        <taxon>Agaricomycetes</taxon>
        <taxon>Agaricomycetidae</taxon>
        <taxon>Agaricales</taxon>
        <taxon>Agaricineae</taxon>
        <taxon>Hymenogastraceae</taxon>
        <taxon>Hebeloma</taxon>
    </lineage>
</organism>
<dbReference type="EMBL" id="KN831772">
    <property type="protein sequence ID" value="KIM45597.1"/>
    <property type="molecule type" value="Genomic_DNA"/>
</dbReference>
<feature type="region of interest" description="Disordered" evidence="1">
    <location>
        <begin position="1"/>
        <end position="250"/>
    </location>
</feature>
<evidence type="ECO:0000313" key="4">
    <source>
        <dbReference type="Proteomes" id="UP000053424"/>
    </source>
</evidence>
<feature type="compositionally biased region" description="Basic and acidic residues" evidence="1">
    <location>
        <begin position="76"/>
        <end position="85"/>
    </location>
</feature>
<accession>A0A0C2YXD1</accession>
<evidence type="ECO:0000313" key="3">
    <source>
        <dbReference type="EMBL" id="KIM45597.1"/>
    </source>
</evidence>
<name>A0A0C2YXD1_HEBCY</name>
<proteinExistence type="predicted"/>
<feature type="domain" description="DUF6699" evidence="2">
    <location>
        <begin position="274"/>
        <end position="416"/>
    </location>
</feature>
<evidence type="ECO:0000259" key="2">
    <source>
        <dbReference type="Pfam" id="PF20415"/>
    </source>
</evidence>
<evidence type="ECO:0000256" key="1">
    <source>
        <dbReference type="SAM" id="MobiDB-lite"/>
    </source>
</evidence>
<dbReference type="OrthoDB" id="3241567at2759"/>
<dbReference type="Pfam" id="PF20415">
    <property type="entry name" value="DUF6699"/>
    <property type="match status" value="1"/>
</dbReference>
<sequence>MPYPSYGGGHYSHAAPQWHPHPEPHGHPHPSHTHPTYDYDRGAHTPHPRRGPAELPQQHFYPQNLPNKIPGPLRRPPSEPREDRQTLPNFHVHPTHSFPANGHGAYTPHPGRLADLLQQHQQHYPQQETSSRISQTPGPVRRYPSEPAESFPNPTVGRPLRRPPSEPREDPQTLPNFHVDPIQAFPAYGHGAYTPHPGRPADLPQQHQQHFPPKETSSRNPQPPGPVRRYPSEPTESFPNPTVGPAAPYQRAPTPPLYELMSTLVPRVSQYPSIDWNITLPIETARLWMSPKHKTRVDFSPFAIIPPVRTVTIVASKAASPLGLVFNIWGPINIKAKEPLTIGSLLNEIKKYFDTPIREVDKEYMDAHMQKNMLESNSKRCKTQEGERALYGKSVQIHVCRADTLFQNFQYGGLRLHDDFPINRKIELTLENGSIKYRN</sequence>
<feature type="compositionally biased region" description="Polar residues" evidence="1">
    <location>
        <begin position="128"/>
        <end position="137"/>
    </location>
</feature>
<protein>
    <recommendedName>
        <fullName evidence="2">DUF6699 domain-containing protein</fullName>
    </recommendedName>
</protein>
<dbReference type="HOGENOM" id="CLU_624128_0_0_1"/>
<keyword evidence="4" id="KW-1185">Reference proteome</keyword>
<dbReference type="Proteomes" id="UP000053424">
    <property type="component" value="Unassembled WGS sequence"/>
</dbReference>
<gene>
    <name evidence="3" type="ORF">M413DRAFT_344306</name>
</gene>
<dbReference type="InterPro" id="IPR046522">
    <property type="entry name" value="DUF6699"/>
</dbReference>
<reference evidence="3 4" key="1">
    <citation type="submission" date="2014-04" db="EMBL/GenBank/DDBJ databases">
        <authorList>
            <consortium name="DOE Joint Genome Institute"/>
            <person name="Kuo A."/>
            <person name="Gay G."/>
            <person name="Dore J."/>
            <person name="Kohler A."/>
            <person name="Nagy L.G."/>
            <person name="Floudas D."/>
            <person name="Copeland A."/>
            <person name="Barry K.W."/>
            <person name="Cichocki N."/>
            <person name="Veneault-Fourrey C."/>
            <person name="LaButti K."/>
            <person name="Lindquist E.A."/>
            <person name="Lipzen A."/>
            <person name="Lundell T."/>
            <person name="Morin E."/>
            <person name="Murat C."/>
            <person name="Sun H."/>
            <person name="Tunlid A."/>
            <person name="Henrissat B."/>
            <person name="Grigoriev I.V."/>
            <person name="Hibbett D.S."/>
            <person name="Martin F."/>
            <person name="Nordberg H.P."/>
            <person name="Cantor M.N."/>
            <person name="Hua S.X."/>
        </authorList>
    </citation>
    <scope>NUCLEOTIDE SEQUENCE [LARGE SCALE GENOMIC DNA]</scope>
    <source>
        <strain evidence="4">h7</strain>
    </source>
</reference>